<dbReference type="InterPro" id="IPR012338">
    <property type="entry name" value="Beta-lactam/transpept-like"/>
</dbReference>
<organism evidence="3 4">
    <name type="scientific">Algivirga pacifica</name>
    <dbReference type="NCBI Taxonomy" id="1162670"/>
    <lineage>
        <taxon>Bacteria</taxon>
        <taxon>Pseudomonadati</taxon>
        <taxon>Bacteroidota</taxon>
        <taxon>Cytophagia</taxon>
        <taxon>Cytophagales</taxon>
        <taxon>Flammeovirgaceae</taxon>
        <taxon>Algivirga</taxon>
    </lineage>
</organism>
<dbReference type="Gene3D" id="2.60.40.10">
    <property type="entry name" value="Immunoglobulins"/>
    <property type="match status" value="1"/>
</dbReference>
<name>A0ABP9DNC6_9BACT</name>
<reference evidence="4" key="1">
    <citation type="journal article" date="2019" name="Int. J. Syst. Evol. Microbiol.">
        <title>The Global Catalogue of Microorganisms (GCM) 10K type strain sequencing project: providing services to taxonomists for standard genome sequencing and annotation.</title>
        <authorList>
            <consortium name="The Broad Institute Genomics Platform"/>
            <consortium name="The Broad Institute Genome Sequencing Center for Infectious Disease"/>
            <person name="Wu L."/>
            <person name="Ma J."/>
        </authorList>
    </citation>
    <scope>NUCLEOTIDE SEQUENCE [LARGE SCALE GENOMIC DNA]</scope>
    <source>
        <strain evidence="4">JCM 18326</strain>
    </source>
</reference>
<dbReference type="NCBIfam" id="TIGR04183">
    <property type="entry name" value="Por_Secre_tail"/>
    <property type="match status" value="1"/>
</dbReference>
<keyword evidence="4" id="KW-1185">Reference proteome</keyword>
<dbReference type="SUPFAM" id="SSF56601">
    <property type="entry name" value="beta-lactamase/transpeptidase-like"/>
    <property type="match status" value="1"/>
</dbReference>
<dbReference type="Pfam" id="PF00144">
    <property type="entry name" value="Beta-lactamase"/>
    <property type="match status" value="1"/>
</dbReference>
<dbReference type="Pfam" id="PF18962">
    <property type="entry name" value="Por_Secre_tail"/>
    <property type="match status" value="1"/>
</dbReference>
<dbReference type="Proteomes" id="UP001500298">
    <property type="component" value="Unassembled WGS sequence"/>
</dbReference>
<dbReference type="RefSeq" id="WP_345375090.1">
    <property type="nucleotide sequence ID" value="NZ_BAABJX010000066.1"/>
</dbReference>
<dbReference type="InterPro" id="IPR013783">
    <property type="entry name" value="Ig-like_fold"/>
</dbReference>
<dbReference type="PANTHER" id="PTHR46825:SF7">
    <property type="entry name" value="D-ALANYL-D-ALANINE CARBOXYPEPTIDASE"/>
    <property type="match status" value="1"/>
</dbReference>
<feature type="domain" description="Beta-lactamase-related" evidence="1">
    <location>
        <begin position="35"/>
        <end position="340"/>
    </location>
</feature>
<feature type="domain" description="Secretion system C-terminal sorting" evidence="2">
    <location>
        <begin position="721"/>
        <end position="789"/>
    </location>
</feature>
<proteinExistence type="predicted"/>
<dbReference type="InterPro" id="IPR050491">
    <property type="entry name" value="AmpC-like"/>
</dbReference>
<evidence type="ECO:0000259" key="1">
    <source>
        <dbReference type="Pfam" id="PF00144"/>
    </source>
</evidence>
<evidence type="ECO:0000313" key="3">
    <source>
        <dbReference type="EMBL" id="GAA4851316.1"/>
    </source>
</evidence>
<dbReference type="InterPro" id="IPR026444">
    <property type="entry name" value="Secre_tail"/>
</dbReference>
<accession>A0ABP9DNC6</accession>
<gene>
    <name evidence="3" type="ORF">GCM10023331_39950</name>
</gene>
<evidence type="ECO:0008006" key="5">
    <source>
        <dbReference type="Google" id="ProtNLM"/>
    </source>
</evidence>
<evidence type="ECO:0000259" key="2">
    <source>
        <dbReference type="Pfam" id="PF18962"/>
    </source>
</evidence>
<protein>
    <recommendedName>
        <fullName evidence="5">Por secretion system C-terminal sorting domain-containing protein</fullName>
    </recommendedName>
</protein>
<dbReference type="InterPro" id="IPR001466">
    <property type="entry name" value="Beta-lactam-related"/>
</dbReference>
<dbReference type="Gene3D" id="3.40.710.10">
    <property type="entry name" value="DD-peptidase/beta-lactamase superfamily"/>
    <property type="match status" value="1"/>
</dbReference>
<dbReference type="EMBL" id="BAABJX010000066">
    <property type="protein sequence ID" value="GAA4851316.1"/>
    <property type="molecule type" value="Genomic_DNA"/>
</dbReference>
<sequence>MNDRLKIIFIGCFLSFLGTPFLLYGQTDFEQRLSSILQNGVAKMGVPGVGLSVKTPDKGTIFTSAGTGNIYTNSSIDSTAQFYVASISKTFTAVLLMRMQEEGMLKVDDVLSDHLTINGLPFNNTITIRQLMDHSAGVYDHFDRSEYWSDAVNNPEKVFSDAEVLAYSNPYGPSHTPGTTYNYSNTGYYILGMLIKEKLGVSPTEAIRTWITDPLDLKNTFLDNSASPSNKIPNLAENHRAYEYHKSSVSTAGAMVSTPNDMVRFIEAVYSKRFLTETSVNDMIKPSINNGAYGLGTRIWKDLGLDHFGHTGTLGGYKSITYYIPKYEITVAMHANGYSDPSSAWWDVVDAVFTEIATEYQYYCGEEDCPDPMQPVMHKVVNHSDNRIEIAWSPNPENFVQGYRLYYTTDMENWKMAADETMLSREDSSIVFDSPAQFMEASSATEHYFKVLALGTGTDQSLESDVYGHRFADTEESMLIVDDFQVYGGSNSWSLPSHAFSADYTRVASAAEASSYSISSTSAQQVFDGKVNLNDHEMVIWYMGDDAKNLREEGQRKVIQDYLKNGGQLLITGSEIGWSLEEVGEEGEAFYANYLKSALIDDGKTGYGPATGMEETFFSGLTLSFGEVYPENYPDAMKAVGGGESIFNYAVADRQAGVAYKGPFASSAEVGAMVYLGFPLEGVADHDQKVAFMKQVLKYYREYVPIVSAIEEEELQPVVAYPNPFSDTFKVSLGQGGKSFVALKVFNIQGREVLSASLKGKGESTYTVDAHQWKSGLYIARLVREDGATKVMKLFKQ</sequence>
<comment type="caution">
    <text evidence="3">The sequence shown here is derived from an EMBL/GenBank/DDBJ whole genome shotgun (WGS) entry which is preliminary data.</text>
</comment>
<evidence type="ECO:0000313" key="4">
    <source>
        <dbReference type="Proteomes" id="UP001500298"/>
    </source>
</evidence>
<dbReference type="PANTHER" id="PTHR46825">
    <property type="entry name" value="D-ALANYL-D-ALANINE-CARBOXYPEPTIDASE/ENDOPEPTIDASE AMPH"/>
    <property type="match status" value="1"/>
</dbReference>